<proteinExistence type="predicted"/>
<keyword evidence="2" id="KW-1185">Reference proteome</keyword>
<dbReference type="EMBL" id="KV425657">
    <property type="protein sequence ID" value="KZT18907.1"/>
    <property type="molecule type" value="Genomic_DNA"/>
</dbReference>
<organism evidence="1 2">
    <name type="scientific">Neolentinus lepideus HHB14362 ss-1</name>
    <dbReference type="NCBI Taxonomy" id="1314782"/>
    <lineage>
        <taxon>Eukaryota</taxon>
        <taxon>Fungi</taxon>
        <taxon>Dikarya</taxon>
        <taxon>Basidiomycota</taxon>
        <taxon>Agaricomycotina</taxon>
        <taxon>Agaricomycetes</taxon>
        <taxon>Gloeophyllales</taxon>
        <taxon>Gloeophyllaceae</taxon>
        <taxon>Neolentinus</taxon>
    </lineage>
</organism>
<gene>
    <name evidence="1" type="ORF">NEOLEDRAFT_86653</name>
</gene>
<accession>A0A165MXN5</accession>
<evidence type="ECO:0000313" key="2">
    <source>
        <dbReference type="Proteomes" id="UP000076761"/>
    </source>
</evidence>
<sequence length="219" mass="24477">MLSGRLTAHSLLPPIQWLKTRVQDSKRSAGRINQTYFETNGTLVDMAMTISCFEIAGRSLRPYLSYLAFSFYKHPARPTDLSDAHYHVMAVRKSIVSQQDPFLGYKRCVASHRDQGRSQTFLSQNKGRQNVGACSYCTCPVTSGVWPGRGKVFETPGQPDTRRDVICHVLVEGGGGVGCVVLPGRLLQKERTICTDVLEDSAVRDGERAKRKMRRRDAL</sequence>
<reference evidence="1 2" key="1">
    <citation type="journal article" date="2016" name="Mol. Biol. Evol.">
        <title>Comparative Genomics of Early-Diverging Mushroom-Forming Fungi Provides Insights into the Origins of Lignocellulose Decay Capabilities.</title>
        <authorList>
            <person name="Nagy L.G."/>
            <person name="Riley R."/>
            <person name="Tritt A."/>
            <person name="Adam C."/>
            <person name="Daum C."/>
            <person name="Floudas D."/>
            <person name="Sun H."/>
            <person name="Yadav J.S."/>
            <person name="Pangilinan J."/>
            <person name="Larsson K.H."/>
            <person name="Matsuura K."/>
            <person name="Barry K."/>
            <person name="Labutti K."/>
            <person name="Kuo R."/>
            <person name="Ohm R.A."/>
            <person name="Bhattacharya S.S."/>
            <person name="Shirouzu T."/>
            <person name="Yoshinaga Y."/>
            <person name="Martin F.M."/>
            <person name="Grigoriev I.V."/>
            <person name="Hibbett D.S."/>
        </authorList>
    </citation>
    <scope>NUCLEOTIDE SEQUENCE [LARGE SCALE GENOMIC DNA]</scope>
    <source>
        <strain evidence="1 2">HHB14362 ss-1</strain>
    </source>
</reference>
<evidence type="ECO:0000313" key="1">
    <source>
        <dbReference type="EMBL" id="KZT18907.1"/>
    </source>
</evidence>
<protein>
    <submittedName>
        <fullName evidence="1">Uncharacterized protein</fullName>
    </submittedName>
</protein>
<dbReference type="AlphaFoldDB" id="A0A165MXN5"/>
<dbReference type="Proteomes" id="UP000076761">
    <property type="component" value="Unassembled WGS sequence"/>
</dbReference>
<dbReference type="InParanoid" id="A0A165MXN5"/>
<name>A0A165MXN5_9AGAM</name>